<evidence type="ECO:0000256" key="1">
    <source>
        <dbReference type="SAM" id="Phobius"/>
    </source>
</evidence>
<comment type="caution">
    <text evidence="2">The sequence shown here is derived from an EMBL/GenBank/DDBJ whole genome shotgun (WGS) entry which is preliminary data.</text>
</comment>
<sequence>MGKGNYRQRLTEMGWWGAFFIIVMPLFSVFFYWLHLDYTNEMARFLAQDMATLAATAGTFARIFGGVALAFLLFPICGVVMVFLGREFYQPDLKRS</sequence>
<evidence type="ECO:0000313" key="2">
    <source>
        <dbReference type="EMBL" id="MTH64034.1"/>
    </source>
</evidence>
<gene>
    <name evidence="2" type="ORF">GL284_07120</name>
</gene>
<keyword evidence="1" id="KW-0812">Transmembrane</keyword>
<name>A0A6L6IZN8_9RHOB</name>
<keyword evidence="1" id="KW-1133">Transmembrane helix</keyword>
<reference evidence="2 3" key="1">
    <citation type="submission" date="2019-11" db="EMBL/GenBank/DDBJ databases">
        <authorList>
            <person name="Dong K."/>
        </authorList>
    </citation>
    <scope>NUCLEOTIDE SEQUENCE [LARGE SCALE GENOMIC DNA]</scope>
    <source>
        <strain evidence="2 3">DK608</strain>
    </source>
</reference>
<accession>A0A6L6IZN8</accession>
<dbReference type="AlphaFoldDB" id="A0A6L6IZN8"/>
<feature type="transmembrane region" description="Helical" evidence="1">
    <location>
        <begin position="63"/>
        <end position="85"/>
    </location>
</feature>
<evidence type="ECO:0000313" key="3">
    <source>
        <dbReference type="Proteomes" id="UP000478740"/>
    </source>
</evidence>
<feature type="transmembrane region" description="Helical" evidence="1">
    <location>
        <begin position="12"/>
        <end position="34"/>
    </location>
</feature>
<keyword evidence="1" id="KW-0472">Membrane</keyword>
<protein>
    <submittedName>
        <fullName evidence="2">Uncharacterized protein</fullName>
    </submittedName>
</protein>
<organism evidence="2 3">
    <name type="scientific">Paracoccus shanxieyensis</name>
    <dbReference type="NCBI Taxonomy" id="2675752"/>
    <lineage>
        <taxon>Bacteria</taxon>
        <taxon>Pseudomonadati</taxon>
        <taxon>Pseudomonadota</taxon>
        <taxon>Alphaproteobacteria</taxon>
        <taxon>Rhodobacterales</taxon>
        <taxon>Paracoccaceae</taxon>
        <taxon>Paracoccus</taxon>
    </lineage>
</organism>
<dbReference type="EMBL" id="WMII01000005">
    <property type="protein sequence ID" value="MTH64034.1"/>
    <property type="molecule type" value="Genomic_DNA"/>
</dbReference>
<dbReference type="RefSeq" id="WP_155043900.1">
    <property type="nucleotide sequence ID" value="NZ_WMIH01000004.1"/>
</dbReference>
<proteinExistence type="predicted"/>
<dbReference type="Proteomes" id="UP000478740">
    <property type="component" value="Unassembled WGS sequence"/>
</dbReference>
<keyword evidence="3" id="KW-1185">Reference proteome</keyword>